<gene>
    <name evidence="3" type="ORF">JF922_11605</name>
</gene>
<keyword evidence="2" id="KW-0812">Transmembrane</keyword>
<reference evidence="3" key="1">
    <citation type="submission" date="2020-10" db="EMBL/GenBank/DDBJ databases">
        <title>Ca. Dormibacterota MAGs.</title>
        <authorList>
            <person name="Montgomery K."/>
        </authorList>
    </citation>
    <scope>NUCLEOTIDE SEQUENCE [LARGE SCALE GENOMIC DNA]</scope>
    <source>
        <strain evidence="3">SC8812_S17_10</strain>
    </source>
</reference>
<comment type="caution">
    <text evidence="3">The sequence shown here is derived from an EMBL/GenBank/DDBJ whole genome shotgun (WGS) entry which is preliminary data.</text>
</comment>
<evidence type="ECO:0000256" key="1">
    <source>
        <dbReference type="SAM" id="MobiDB-lite"/>
    </source>
</evidence>
<name>A0A934N971_9BACT</name>
<evidence type="ECO:0000313" key="4">
    <source>
        <dbReference type="Proteomes" id="UP000612893"/>
    </source>
</evidence>
<sequence>MDEGGEGNRDMERQEQHGRGGHRMENPEVSSRHLTATLLGTLAGAAGFATLMLAGWLLYRRLWGDSPTALLLIVLVFGAAGLYAGWLLGVIVFSALRGSDDGEETPA</sequence>
<feature type="region of interest" description="Disordered" evidence="1">
    <location>
        <begin position="1"/>
        <end position="29"/>
    </location>
</feature>
<keyword evidence="4" id="KW-1185">Reference proteome</keyword>
<evidence type="ECO:0008006" key="5">
    <source>
        <dbReference type="Google" id="ProtNLM"/>
    </source>
</evidence>
<keyword evidence="2" id="KW-0472">Membrane</keyword>
<feature type="transmembrane region" description="Helical" evidence="2">
    <location>
        <begin position="70"/>
        <end position="96"/>
    </location>
</feature>
<dbReference type="Proteomes" id="UP000612893">
    <property type="component" value="Unassembled WGS sequence"/>
</dbReference>
<proteinExistence type="predicted"/>
<dbReference type="RefSeq" id="WP_338201919.1">
    <property type="nucleotide sequence ID" value="NZ_JAEKNR010000122.1"/>
</dbReference>
<evidence type="ECO:0000313" key="3">
    <source>
        <dbReference type="EMBL" id="MBJ7598713.1"/>
    </source>
</evidence>
<keyword evidence="2" id="KW-1133">Transmembrane helix</keyword>
<feature type="transmembrane region" description="Helical" evidence="2">
    <location>
        <begin position="34"/>
        <end position="58"/>
    </location>
</feature>
<evidence type="ECO:0000256" key="2">
    <source>
        <dbReference type="SAM" id="Phobius"/>
    </source>
</evidence>
<organism evidence="3 4">
    <name type="scientific">Candidatus Nephthysia bennettiae</name>
    <dbReference type="NCBI Taxonomy" id="3127016"/>
    <lineage>
        <taxon>Bacteria</taxon>
        <taxon>Bacillati</taxon>
        <taxon>Candidatus Dormiibacterota</taxon>
        <taxon>Candidatus Dormibacteria</taxon>
        <taxon>Candidatus Dormibacterales</taxon>
        <taxon>Candidatus Dormibacteraceae</taxon>
        <taxon>Candidatus Nephthysia</taxon>
    </lineage>
</organism>
<protein>
    <recommendedName>
        <fullName evidence="5">AtpZ/AtpI family protein</fullName>
    </recommendedName>
</protein>
<accession>A0A934N971</accession>
<dbReference type="EMBL" id="JAEKNR010000122">
    <property type="protein sequence ID" value="MBJ7598713.1"/>
    <property type="molecule type" value="Genomic_DNA"/>
</dbReference>
<dbReference type="AlphaFoldDB" id="A0A934N971"/>
<feature type="compositionally biased region" description="Basic and acidic residues" evidence="1">
    <location>
        <begin position="1"/>
        <end position="26"/>
    </location>
</feature>